<accession>A0ABU6XUX2</accession>
<organism evidence="2 3">
    <name type="scientific">Stylosanthes scabra</name>
    <dbReference type="NCBI Taxonomy" id="79078"/>
    <lineage>
        <taxon>Eukaryota</taxon>
        <taxon>Viridiplantae</taxon>
        <taxon>Streptophyta</taxon>
        <taxon>Embryophyta</taxon>
        <taxon>Tracheophyta</taxon>
        <taxon>Spermatophyta</taxon>
        <taxon>Magnoliopsida</taxon>
        <taxon>eudicotyledons</taxon>
        <taxon>Gunneridae</taxon>
        <taxon>Pentapetalae</taxon>
        <taxon>rosids</taxon>
        <taxon>fabids</taxon>
        <taxon>Fabales</taxon>
        <taxon>Fabaceae</taxon>
        <taxon>Papilionoideae</taxon>
        <taxon>50 kb inversion clade</taxon>
        <taxon>dalbergioids sensu lato</taxon>
        <taxon>Dalbergieae</taxon>
        <taxon>Pterocarpus clade</taxon>
        <taxon>Stylosanthes</taxon>
    </lineage>
</organism>
<proteinExistence type="predicted"/>
<dbReference type="EMBL" id="JASCZI010213065">
    <property type="protein sequence ID" value="MED6200780.1"/>
    <property type="molecule type" value="Genomic_DNA"/>
</dbReference>
<reference evidence="2 3" key="1">
    <citation type="journal article" date="2023" name="Plants (Basel)">
        <title>Bridging the Gap: Combining Genomics and Transcriptomics Approaches to Understand Stylosanthes scabra, an Orphan Legume from the Brazilian Caatinga.</title>
        <authorList>
            <person name="Ferreira-Neto J.R.C."/>
            <person name="da Silva M.D."/>
            <person name="Binneck E."/>
            <person name="de Melo N.F."/>
            <person name="da Silva R.H."/>
            <person name="de Melo A.L.T.M."/>
            <person name="Pandolfi V."/>
            <person name="Bustamante F.O."/>
            <person name="Brasileiro-Vidal A.C."/>
            <person name="Benko-Iseppon A.M."/>
        </authorList>
    </citation>
    <scope>NUCLEOTIDE SEQUENCE [LARGE SCALE GENOMIC DNA]</scope>
    <source>
        <tissue evidence="2">Leaves</tissue>
    </source>
</reference>
<keyword evidence="3" id="KW-1185">Reference proteome</keyword>
<dbReference type="Proteomes" id="UP001341840">
    <property type="component" value="Unassembled WGS sequence"/>
</dbReference>
<evidence type="ECO:0000313" key="2">
    <source>
        <dbReference type="EMBL" id="MED6200780.1"/>
    </source>
</evidence>
<comment type="caution">
    <text evidence="2">The sequence shown here is derived from an EMBL/GenBank/DDBJ whole genome shotgun (WGS) entry which is preliminary data.</text>
</comment>
<evidence type="ECO:0000256" key="1">
    <source>
        <dbReference type="SAM" id="MobiDB-lite"/>
    </source>
</evidence>
<evidence type="ECO:0000313" key="3">
    <source>
        <dbReference type="Proteomes" id="UP001341840"/>
    </source>
</evidence>
<gene>
    <name evidence="2" type="ORF">PIB30_088626</name>
</gene>
<protein>
    <submittedName>
        <fullName evidence="2">Uncharacterized protein</fullName>
    </submittedName>
</protein>
<sequence length="154" mass="17258">MKKPRLEKRDRPLVEILERKETANIRYYLFSNLHGDATTVSLPTPSTNPTSLFSTFDAAKALSFLLHYFPTNHHFATTSSSSIVAAMCHPSIRRNLPFPRTGHSGTNTKKNKKTKTTMNSDSKSASYSVLKTVIQRKLLLLRSCLSSFTMPPSP</sequence>
<name>A0ABU6XUX2_9FABA</name>
<feature type="region of interest" description="Disordered" evidence="1">
    <location>
        <begin position="95"/>
        <end position="121"/>
    </location>
</feature>